<keyword evidence="11 13" id="KW-1015">Disulfide bond</keyword>
<keyword evidence="7" id="KW-0732">Signal</keyword>
<feature type="compositionally biased region" description="Basic and acidic residues" evidence="15">
    <location>
        <begin position="122"/>
        <end position="139"/>
    </location>
</feature>
<proteinExistence type="inferred from homology"/>
<dbReference type="Pfam" id="PF00026">
    <property type="entry name" value="Asp"/>
    <property type="match status" value="2"/>
</dbReference>
<dbReference type="EMBL" id="LMYN01000029">
    <property type="protein sequence ID" value="KSA02355.1"/>
    <property type="molecule type" value="Genomic_DNA"/>
</dbReference>
<dbReference type="CDD" id="cd05474">
    <property type="entry name" value="SAP_like"/>
    <property type="match status" value="1"/>
</dbReference>
<reference evidence="17 18" key="1">
    <citation type="submission" date="2015-11" db="EMBL/GenBank/DDBJ databases">
        <title>The genome of Debaryomyces fabryi.</title>
        <authorList>
            <person name="Tafer H."/>
            <person name="Lopandic K."/>
        </authorList>
    </citation>
    <scope>NUCLEOTIDE SEQUENCE [LARGE SCALE GENOMIC DNA]</scope>
    <source>
        <strain evidence="17 18">CBS 789</strain>
    </source>
</reference>
<comment type="similarity">
    <text evidence="3 14">Belongs to the peptidase A1 family.</text>
</comment>
<dbReference type="InterPro" id="IPR001461">
    <property type="entry name" value="Aspartic_peptidase_A1"/>
</dbReference>
<evidence type="ECO:0000256" key="6">
    <source>
        <dbReference type="ARBA" id="ARBA00022670"/>
    </source>
</evidence>
<evidence type="ECO:0000256" key="14">
    <source>
        <dbReference type="RuleBase" id="RU000454"/>
    </source>
</evidence>
<dbReference type="PROSITE" id="PS51767">
    <property type="entry name" value="PEPTIDASE_A1"/>
    <property type="match status" value="1"/>
</dbReference>
<evidence type="ECO:0000256" key="1">
    <source>
        <dbReference type="ARBA" id="ARBA00001675"/>
    </source>
</evidence>
<comment type="caution">
    <text evidence="17">The sequence shown here is derived from an EMBL/GenBank/DDBJ whole genome shotgun (WGS) entry which is preliminary data.</text>
</comment>
<keyword evidence="10" id="KW-0865">Zymogen</keyword>
<evidence type="ECO:0000256" key="10">
    <source>
        <dbReference type="ARBA" id="ARBA00023145"/>
    </source>
</evidence>
<dbReference type="Proteomes" id="UP000054251">
    <property type="component" value="Unassembled WGS sequence"/>
</dbReference>
<evidence type="ECO:0000256" key="5">
    <source>
        <dbReference type="ARBA" id="ARBA00022525"/>
    </source>
</evidence>
<dbReference type="AlphaFoldDB" id="A0A0V1Q1K9"/>
<feature type="disulfide bond" evidence="13">
    <location>
        <begin position="420"/>
        <end position="455"/>
    </location>
</feature>
<evidence type="ECO:0000256" key="13">
    <source>
        <dbReference type="PIRSR" id="PIRSR601461-2"/>
    </source>
</evidence>
<feature type="active site" evidence="12">
    <location>
        <position position="385"/>
    </location>
</feature>
<dbReference type="Gene3D" id="2.40.70.10">
    <property type="entry name" value="Acid Proteases"/>
    <property type="match status" value="2"/>
</dbReference>
<dbReference type="PANTHER" id="PTHR47966:SF65">
    <property type="entry name" value="ASPARTIC-TYPE ENDOPEPTIDASE"/>
    <property type="match status" value="1"/>
</dbReference>
<gene>
    <name evidence="17" type="ORF">AC631_01913</name>
</gene>
<comment type="catalytic activity">
    <reaction evidence="1">
        <text>Preferential cleavage at the carboxyl of hydrophobic amino acids, but fails to cleave 15-Leu-|-Tyr-16, 16-Tyr-|-Leu-17 and 24-Phe-|-Phe-25 of insulin B chain. Activates trypsinogen, and degrades keratin.</text>
        <dbReference type="EC" id="3.4.23.24"/>
    </reaction>
</comment>
<feature type="compositionally biased region" description="Basic and acidic residues" evidence="15">
    <location>
        <begin position="146"/>
        <end position="162"/>
    </location>
</feature>
<evidence type="ECO:0000256" key="7">
    <source>
        <dbReference type="ARBA" id="ARBA00022729"/>
    </source>
</evidence>
<name>A0A0V1Q1K9_9ASCO</name>
<dbReference type="OrthoDB" id="771136at2759"/>
<keyword evidence="5" id="KW-0964">Secreted</keyword>
<evidence type="ECO:0000256" key="2">
    <source>
        <dbReference type="ARBA" id="ARBA00004613"/>
    </source>
</evidence>
<dbReference type="InterPro" id="IPR001969">
    <property type="entry name" value="Aspartic_peptidase_AS"/>
</dbReference>
<keyword evidence="6 14" id="KW-0645">Protease</keyword>
<dbReference type="GeneID" id="26838922"/>
<feature type="compositionally biased region" description="Low complexity" evidence="15">
    <location>
        <begin position="166"/>
        <end position="179"/>
    </location>
</feature>
<dbReference type="GO" id="GO:0006508">
    <property type="term" value="P:proteolysis"/>
    <property type="evidence" value="ECO:0007669"/>
    <property type="project" value="UniProtKB-KW"/>
</dbReference>
<evidence type="ECO:0000313" key="18">
    <source>
        <dbReference type="Proteomes" id="UP000054251"/>
    </source>
</evidence>
<dbReference type="InterPro" id="IPR033121">
    <property type="entry name" value="PEPTIDASE_A1"/>
</dbReference>
<dbReference type="GO" id="GO:0005576">
    <property type="term" value="C:extracellular region"/>
    <property type="evidence" value="ECO:0007669"/>
    <property type="project" value="UniProtKB-SubCell"/>
</dbReference>
<evidence type="ECO:0000259" key="16">
    <source>
        <dbReference type="PROSITE" id="PS51767"/>
    </source>
</evidence>
<evidence type="ECO:0000256" key="11">
    <source>
        <dbReference type="ARBA" id="ARBA00023157"/>
    </source>
</evidence>
<dbReference type="InterPro" id="IPR033876">
    <property type="entry name" value="SAP-like"/>
</dbReference>
<dbReference type="EC" id="3.4.23.24" evidence="4"/>
<evidence type="ECO:0000256" key="15">
    <source>
        <dbReference type="SAM" id="MobiDB-lite"/>
    </source>
</evidence>
<evidence type="ECO:0000256" key="3">
    <source>
        <dbReference type="ARBA" id="ARBA00007447"/>
    </source>
</evidence>
<dbReference type="InterPro" id="IPR021109">
    <property type="entry name" value="Peptidase_aspartic_dom_sf"/>
</dbReference>
<feature type="domain" description="Peptidase A1" evidence="16">
    <location>
        <begin position="66"/>
        <end position="492"/>
    </location>
</feature>
<dbReference type="SUPFAM" id="SSF50630">
    <property type="entry name" value="Acid proteases"/>
    <property type="match status" value="1"/>
</dbReference>
<protein>
    <recommendedName>
        <fullName evidence="4">candidapepsin</fullName>
        <ecNumber evidence="4">3.4.23.24</ecNumber>
    </recommendedName>
</protein>
<keyword evidence="8 14" id="KW-0064">Aspartyl protease</keyword>
<keyword evidence="9 14" id="KW-0378">Hydrolase</keyword>
<sequence>MKVATFLGPIALAAIAVGENPNVFKIDFNVLRGNSKRDLSLIDERPYVVKRDGSAEMEIQNERTFYLANLKVGSNEDEVGVLVDTGSSDLWMMSHDLTCEAVSSSSSKRDVIVDSKLPTTDNDNKGGKDKVVDNKDQAHAKQVSKSSEDVATKSSDGNDKALWDFGDTTTTITTSPESPGSGGGGSGSSGSSKSADGSTTNTCTSYGSFKTEGSDTFNRNSSAPAFSISYADGTDAYGIWGTDDVRFGDITVKDLSFAIANETSSNVGVLGIGLSGLETTYSSQYGGNYQYENLPLKLKSQGTIEKAAYSVYLGEKAAKAGSILFGAVDSAKYTGDLQTVQIVNTMKSYGYSEAIKLEIIVNGLTFNDSGSEIDITSNEHTAVLDTGSTYSYFPTSLLRSVGETLNGQYSSSLGAYMIDCIGDDDDSYYFTIDFSGAKIQVPLSDLVTEYSTDQCFLSILPQTGADYILFGDNVLRSAYLVYDLEDFEISLAQVKYTSDESISSISSSVPNAKNAPGYSSTAISTASDDSNSVTTSSFGSKKSDASVNNLSTVKWYSLILGFGLLVGAFI</sequence>
<evidence type="ECO:0000256" key="9">
    <source>
        <dbReference type="ARBA" id="ARBA00022801"/>
    </source>
</evidence>
<organism evidence="17 18">
    <name type="scientific">Debaryomyces fabryi</name>
    <dbReference type="NCBI Taxonomy" id="58627"/>
    <lineage>
        <taxon>Eukaryota</taxon>
        <taxon>Fungi</taxon>
        <taxon>Dikarya</taxon>
        <taxon>Ascomycota</taxon>
        <taxon>Saccharomycotina</taxon>
        <taxon>Pichiomycetes</taxon>
        <taxon>Debaryomycetaceae</taxon>
        <taxon>Debaryomyces</taxon>
    </lineage>
</organism>
<dbReference type="PRINTS" id="PR00792">
    <property type="entry name" value="PEPSIN"/>
</dbReference>
<dbReference type="RefSeq" id="XP_015468457.1">
    <property type="nucleotide sequence ID" value="XM_015610743.1"/>
</dbReference>
<evidence type="ECO:0000313" key="17">
    <source>
        <dbReference type="EMBL" id="KSA02355.1"/>
    </source>
</evidence>
<evidence type="ECO:0000256" key="8">
    <source>
        <dbReference type="ARBA" id="ARBA00022750"/>
    </source>
</evidence>
<accession>A0A0V1Q1K9</accession>
<evidence type="ECO:0000256" key="4">
    <source>
        <dbReference type="ARBA" id="ARBA00013207"/>
    </source>
</evidence>
<dbReference type="GO" id="GO:0004190">
    <property type="term" value="F:aspartic-type endopeptidase activity"/>
    <property type="evidence" value="ECO:0007669"/>
    <property type="project" value="UniProtKB-KW"/>
</dbReference>
<dbReference type="PROSITE" id="PS00141">
    <property type="entry name" value="ASP_PROTEASE"/>
    <property type="match status" value="2"/>
</dbReference>
<comment type="subcellular location">
    <subcellularLocation>
        <location evidence="2">Secreted</location>
    </subcellularLocation>
</comment>
<feature type="active site" evidence="12">
    <location>
        <position position="84"/>
    </location>
</feature>
<evidence type="ECO:0000256" key="12">
    <source>
        <dbReference type="PIRSR" id="PIRSR601461-1"/>
    </source>
</evidence>
<feature type="compositionally biased region" description="Low complexity" evidence="15">
    <location>
        <begin position="189"/>
        <end position="200"/>
    </location>
</feature>
<dbReference type="PANTHER" id="PTHR47966">
    <property type="entry name" value="BETA-SITE APP-CLEAVING ENZYME, ISOFORM A-RELATED"/>
    <property type="match status" value="1"/>
</dbReference>
<feature type="region of interest" description="Disordered" evidence="15">
    <location>
        <begin position="108"/>
        <end position="202"/>
    </location>
</feature>
<keyword evidence="18" id="KW-1185">Reference proteome</keyword>